<dbReference type="EMBL" id="JAJOMB010000005">
    <property type="protein sequence ID" value="MCD5311684.1"/>
    <property type="molecule type" value="Genomic_DNA"/>
</dbReference>
<name>A0A9X1ND72_9ACTN</name>
<accession>A0A9X1ND72</accession>
<dbReference type="InterPro" id="IPR038670">
    <property type="entry name" value="HslJ-like_sf"/>
</dbReference>
<feature type="region of interest" description="Disordered" evidence="1">
    <location>
        <begin position="137"/>
        <end position="161"/>
    </location>
</feature>
<dbReference type="AlphaFoldDB" id="A0A9X1ND72"/>
<organism evidence="3 4">
    <name type="scientific">Kineosporia babensis</name>
    <dbReference type="NCBI Taxonomy" id="499548"/>
    <lineage>
        <taxon>Bacteria</taxon>
        <taxon>Bacillati</taxon>
        <taxon>Actinomycetota</taxon>
        <taxon>Actinomycetes</taxon>
        <taxon>Kineosporiales</taxon>
        <taxon>Kineosporiaceae</taxon>
        <taxon>Kineosporia</taxon>
    </lineage>
</organism>
<dbReference type="PROSITE" id="PS51257">
    <property type="entry name" value="PROKAR_LIPOPROTEIN"/>
    <property type="match status" value="1"/>
</dbReference>
<dbReference type="RefSeq" id="WP_231441123.1">
    <property type="nucleotide sequence ID" value="NZ_JAJOMB010000005.1"/>
</dbReference>
<dbReference type="Gene3D" id="2.40.128.270">
    <property type="match status" value="1"/>
</dbReference>
<dbReference type="Pfam" id="PF03724">
    <property type="entry name" value="META"/>
    <property type="match status" value="1"/>
</dbReference>
<gene>
    <name evidence="3" type="ORF">LR394_12295</name>
</gene>
<evidence type="ECO:0000256" key="1">
    <source>
        <dbReference type="SAM" id="MobiDB-lite"/>
    </source>
</evidence>
<dbReference type="InterPro" id="IPR005184">
    <property type="entry name" value="DUF306_Meta_HslJ"/>
</dbReference>
<protein>
    <submittedName>
        <fullName evidence="3">META domain-containing protein</fullName>
    </submittedName>
</protein>
<evidence type="ECO:0000313" key="4">
    <source>
        <dbReference type="Proteomes" id="UP001138997"/>
    </source>
</evidence>
<evidence type="ECO:0000313" key="3">
    <source>
        <dbReference type="EMBL" id="MCD5311684.1"/>
    </source>
</evidence>
<dbReference type="Proteomes" id="UP001138997">
    <property type="component" value="Unassembled WGS sequence"/>
</dbReference>
<comment type="caution">
    <text evidence="3">The sequence shown here is derived from an EMBL/GenBank/DDBJ whole genome shotgun (WGS) entry which is preliminary data.</text>
</comment>
<sequence>MRRGAWMVLPALLLAGCGEDKADQEAVTVGADPREAIAGTWYPQEIAGYTVDPLNADSYAEAYLEFSDGKVVGSDGCNQVRGTYRLEADGAFELEQLTSTRMACANVPHHTVMDRATRVEVDGQSLIFGATDEVARYGRSQSPPAEPIVRKKTEPEIPPGT</sequence>
<reference evidence="3" key="1">
    <citation type="submission" date="2021-11" db="EMBL/GenBank/DDBJ databases">
        <title>Streptomyces corallinus and Kineosporia corallina sp. nov., two new coral-derived marine actinobacteria.</title>
        <authorList>
            <person name="Buangrab K."/>
            <person name="Sutthacheep M."/>
            <person name="Yeemin T."/>
            <person name="Harunari E."/>
            <person name="Igarashi Y."/>
            <person name="Sripreechasak P."/>
            <person name="Kanchanasin P."/>
            <person name="Tanasupawat S."/>
            <person name="Phongsopitanun W."/>
        </authorList>
    </citation>
    <scope>NUCLEOTIDE SEQUENCE</scope>
    <source>
        <strain evidence="3">JCM 31032</strain>
    </source>
</reference>
<proteinExistence type="predicted"/>
<keyword evidence="4" id="KW-1185">Reference proteome</keyword>
<evidence type="ECO:0000259" key="2">
    <source>
        <dbReference type="Pfam" id="PF03724"/>
    </source>
</evidence>
<feature type="domain" description="DUF306" evidence="2">
    <location>
        <begin position="39"/>
        <end position="126"/>
    </location>
</feature>